<name>A0AAN9EQV5_CROPI</name>
<evidence type="ECO:0000256" key="12">
    <source>
        <dbReference type="SAM" id="MobiDB-lite"/>
    </source>
</evidence>
<keyword evidence="6" id="KW-0418">Kinase</keyword>
<dbReference type="SMART" id="SM00220">
    <property type="entry name" value="S_TKc"/>
    <property type="match status" value="1"/>
</dbReference>
<evidence type="ECO:0000256" key="8">
    <source>
        <dbReference type="ARBA" id="ARBA00047899"/>
    </source>
</evidence>
<evidence type="ECO:0000256" key="7">
    <source>
        <dbReference type="ARBA" id="ARBA00022840"/>
    </source>
</evidence>
<reference evidence="15 16" key="1">
    <citation type="submission" date="2024-01" db="EMBL/GenBank/DDBJ databases">
        <title>The genomes of 5 underutilized Papilionoideae crops provide insights into root nodulation and disease resistanc.</title>
        <authorList>
            <person name="Yuan L."/>
        </authorList>
    </citation>
    <scope>NUCLEOTIDE SEQUENCE [LARGE SCALE GENOMIC DNA]</scope>
    <source>
        <strain evidence="15">ZHUSHIDOU_FW_LH</strain>
        <tissue evidence="15">Leaf</tissue>
    </source>
</reference>
<comment type="catalytic activity">
    <reaction evidence="9">
        <text>L-seryl-[protein] + ATP = O-phospho-L-seryl-[protein] + ADP + H(+)</text>
        <dbReference type="Rhea" id="RHEA:17989"/>
        <dbReference type="Rhea" id="RHEA-COMP:9863"/>
        <dbReference type="Rhea" id="RHEA-COMP:11604"/>
        <dbReference type="ChEBI" id="CHEBI:15378"/>
        <dbReference type="ChEBI" id="CHEBI:29999"/>
        <dbReference type="ChEBI" id="CHEBI:30616"/>
        <dbReference type="ChEBI" id="CHEBI:83421"/>
        <dbReference type="ChEBI" id="CHEBI:456216"/>
        <dbReference type="EC" id="2.7.11.1"/>
    </reaction>
</comment>
<evidence type="ECO:0000256" key="11">
    <source>
        <dbReference type="RuleBase" id="RU000304"/>
    </source>
</evidence>
<protein>
    <recommendedName>
        <fullName evidence="2">non-specific serine/threonine protein kinase</fullName>
        <ecNumber evidence="2">2.7.11.1</ecNumber>
    </recommendedName>
</protein>
<evidence type="ECO:0000313" key="16">
    <source>
        <dbReference type="Proteomes" id="UP001372338"/>
    </source>
</evidence>
<dbReference type="InterPro" id="IPR000961">
    <property type="entry name" value="AGC-kinase_C"/>
</dbReference>
<feature type="compositionally biased region" description="Low complexity" evidence="12">
    <location>
        <begin position="428"/>
        <end position="438"/>
    </location>
</feature>
<dbReference type="PROSITE" id="PS00108">
    <property type="entry name" value="PROTEIN_KINASE_ST"/>
    <property type="match status" value="1"/>
</dbReference>
<dbReference type="PANTHER" id="PTHR45637">
    <property type="entry name" value="FLIPPASE KINASE 1-RELATED"/>
    <property type="match status" value="1"/>
</dbReference>
<evidence type="ECO:0000256" key="9">
    <source>
        <dbReference type="ARBA" id="ARBA00048679"/>
    </source>
</evidence>
<keyword evidence="3 11" id="KW-0723">Serine/threonine-protein kinase</keyword>
<dbReference type="Gene3D" id="1.10.510.10">
    <property type="entry name" value="Transferase(Phosphotransferase) domain 1"/>
    <property type="match status" value="2"/>
</dbReference>
<dbReference type="GO" id="GO:0004674">
    <property type="term" value="F:protein serine/threonine kinase activity"/>
    <property type="evidence" value="ECO:0007669"/>
    <property type="project" value="UniProtKB-KW"/>
</dbReference>
<dbReference type="InterPro" id="IPR008271">
    <property type="entry name" value="Ser/Thr_kinase_AS"/>
</dbReference>
<keyword evidence="7 10" id="KW-0067">ATP-binding</keyword>
<evidence type="ECO:0000259" key="14">
    <source>
        <dbReference type="PROSITE" id="PS51285"/>
    </source>
</evidence>
<evidence type="ECO:0000256" key="2">
    <source>
        <dbReference type="ARBA" id="ARBA00012513"/>
    </source>
</evidence>
<evidence type="ECO:0000256" key="5">
    <source>
        <dbReference type="ARBA" id="ARBA00022741"/>
    </source>
</evidence>
<dbReference type="AlphaFoldDB" id="A0AAN9EQV5"/>
<dbReference type="PROSITE" id="PS50011">
    <property type="entry name" value="PROTEIN_KINASE_DOM"/>
    <property type="match status" value="1"/>
</dbReference>
<dbReference type="EC" id="2.7.11.1" evidence="2"/>
<feature type="binding site" evidence="10">
    <location>
        <position position="50"/>
    </location>
    <ligand>
        <name>ATP</name>
        <dbReference type="ChEBI" id="CHEBI:30616"/>
    </ligand>
</feature>
<dbReference type="PROSITE" id="PS00107">
    <property type="entry name" value="PROTEIN_KINASE_ATP"/>
    <property type="match status" value="1"/>
</dbReference>
<evidence type="ECO:0000256" key="10">
    <source>
        <dbReference type="PROSITE-ProRule" id="PRU10141"/>
    </source>
</evidence>
<accession>A0AAN9EQV5</accession>
<sequence length="449" mass="50774">MDSPNLDLNNLKALKVLGKGAMGTVFLVQHDTTTTTTTSSSTKHSLMALKVFHKTSTNSHHHHSDRRARWEIQVLSRFNSSHPFLPSLLGTFEIEELLGWALPYCPGGDLDRLRYRQTDHVFSPAVIRFYLAEILCALEHLHSIGIAYRDLKPENVLIDGSGHVTLTDFDLSRHLSRQVTKAVKNESKQQQLHVEESQKHHSNRLAACIEVPPDKTNQSKKKQKKRLETCRKHGYDNNFACTKLFMQKETNQNDKGLKKTKSARVSPVTRRKVAFTTDGERSNSFVGTEEYVSPEVVRGEGHEFAVDWWALGVLSYEMLYGTTPFKGKNRKETYCNVLRKEPVFVGKKTALTDLISRLLEKDPVKRLGYVGGASEIKEHEFFKGVKWDLLTEVVMRPPFIPSRGDDDDGFVGGCVGEDIRDYFQKLKSPPSSSPSPSSEFMNGVSFAEF</sequence>
<dbReference type="Proteomes" id="UP001372338">
    <property type="component" value="Unassembled WGS sequence"/>
</dbReference>
<dbReference type="FunFam" id="1.10.510.10:FF:000312">
    <property type="entry name" value="Serine/threonine-protein kinase OXI1"/>
    <property type="match status" value="1"/>
</dbReference>
<feature type="domain" description="Protein kinase" evidence="13">
    <location>
        <begin position="11"/>
        <end position="382"/>
    </location>
</feature>
<evidence type="ECO:0000256" key="1">
    <source>
        <dbReference type="ARBA" id="ARBA00009903"/>
    </source>
</evidence>
<dbReference type="FunFam" id="1.10.510.10:FF:000294">
    <property type="entry name" value="Serine/threonine-protein kinase OXI1"/>
    <property type="match status" value="1"/>
</dbReference>
<keyword evidence="5 10" id="KW-0547">Nucleotide-binding</keyword>
<dbReference type="EMBL" id="JAYWIO010000005">
    <property type="protein sequence ID" value="KAK7261559.1"/>
    <property type="molecule type" value="Genomic_DNA"/>
</dbReference>
<comment type="catalytic activity">
    <reaction evidence="8">
        <text>L-threonyl-[protein] + ATP = O-phospho-L-threonyl-[protein] + ADP + H(+)</text>
        <dbReference type="Rhea" id="RHEA:46608"/>
        <dbReference type="Rhea" id="RHEA-COMP:11060"/>
        <dbReference type="Rhea" id="RHEA-COMP:11605"/>
        <dbReference type="ChEBI" id="CHEBI:15378"/>
        <dbReference type="ChEBI" id="CHEBI:30013"/>
        <dbReference type="ChEBI" id="CHEBI:30616"/>
        <dbReference type="ChEBI" id="CHEBI:61977"/>
        <dbReference type="ChEBI" id="CHEBI:456216"/>
        <dbReference type="EC" id="2.7.11.1"/>
    </reaction>
</comment>
<evidence type="ECO:0000256" key="4">
    <source>
        <dbReference type="ARBA" id="ARBA00022679"/>
    </source>
</evidence>
<comment type="caution">
    <text evidence="15">The sequence shown here is derived from an EMBL/GenBank/DDBJ whole genome shotgun (WGS) entry which is preliminary data.</text>
</comment>
<dbReference type="PROSITE" id="PS51285">
    <property type="entry name" value="AGC_KINASE_CTER"/>
    <property type="match status" value="1"/>
</dbReference>
<evidence type="ECO:0000256" key="3">
    <source>
        <dbReference type="ARBA" id="ARBA00022527"/>
    </source>
</evidence>
<dbReference type="Pfam" id="PF00069">
    <property type="entry name" value="Pkinase"/>
    <property type="match status" value="2"/>
</dbReference>
<evidence type="ECO:0000256" key="6">
    <source>
        <dbReference type="ARBA" id="ARBA00022777"/>
    </source>
</evidence>
<dbReference type="InterPro" id="IPR011009">
    <property type="entry name" value="Kinase-like_dom_sf"/>
</dbReference>
<dbReference type="InterPro" id="IPR000719">
    <property type="entry name" value="Prot_kinase_dom"/>
</dbReference>
<proteinExistence type="inferred from homology"/>
<comment type="similarity">
    <text evidence="1">Belongs to the protein kinase superfamily. AGC Ser/Thr protein kinase family.</text>
</comment>
<dbReference type="SUPFAM" id="SSF56112">
    <property type="entry name" value="Protein kinase-like (PK-like)"/>
    <property type="match status" value="1"/>
</dbReference>
<dbReference type="InterPro" id="IPR017441">
    <property type="entry name" value="Protein_kinase_ATP_BS"/>
</dbReference>
<feature type="region of interest" description="Disordered" evidence="12">
    <location>
        <begin position="425"/>
        <end position="449"/>
    </location>
</feature>
<feature type="domain" description="AGC-kinase C-terminal" evidence="14">
    <location>
        <begin position="383"/>
        <end position="449"/>
    </location>
</feature>
<dbReference type="Gene3D" id="3.30.200.20">
    <property type="entry name" value="Phosphorylase Kinase, domain 1"/>
    <property type="match status" value="1"/>
</dbReference>
<evidence type="ECO:0000313" key="15">
    <source>
        <dbReference type="EMBL" id="KAK7261559.1"/>
    </source>
</evidence>
<keyword evidence="16" id="KW-1185">Reference proteome</keyword>
<dbReference type="GO" id="GO:0005524">
    <property type="term" value="F:ATP binding"/>
    <property type="evidence" value="ECO:0007669"/>
    <property type="project" value="UniProtKB-UniRule"/>
</dbReference>
<gene>
    <name evidence="15" type="ORF">RIF29_27873</name>
</gene>
<organism evidence="15 16">
    <name type="scientific">Crotalaria pallida</name>
    <name type="common">Smooth rattlebox</name>
    <name type="synonym">Crotalaria striata</name>
    <dbReference type="NCBI Taxonomy" id="3830"/>
    <lineage>
        <taxon>Eukaryota</taxon>
        <taxon>Viridiplantae</taxon>
        <taxon>Streptophyta</taxon>
        <taxon>Embryophyta</taxon>
        <taxon>Tracheophyta</taxon>
        <taxon>Spermatophyta</taxon>
        <taxon>Magnoliopsida</taxon>
        <taxon>eudicotyledons</taxon>
        <taxon>Gunneridae</taxon>
        <taxon>Pentapetalae</taxon>
        <taxon>rosids</taxon>
        <taxon>fabids</taxon>
        <taxon>Fabales</taxon>
        <taxon>Fabaceae</taxon>
        <taxon>Papilionoideae</taxon>
        <taxon>50 kb inversion clade</taxon>
        <taxon>genistoids sensu lato</taxon>
        <taxon>core genistoids</taxon>
        <taxon>Crotalarieae</taxon>
        <taxon>Crotalaria</taxon>
    </lineage>
</organism>
<evidence type="ECO:0000259" key="13">
    <source>
        <dbReference type="PROSITE" id="PS50011"/>
    </source>
</evidence>
<keyword evidence="4" id="KW-0808">Transferase</keyword>